<keyword evidence="2" id="KW-0472">Membrane</keyword>
<feature type="compositionally biased region" description="Pro residues" evidence="1">
    <location>
        <begin position="65"/>
        <end position="83"/>
    </location>
</feature>
<feature type="compositionally biased region" description="Gly residues" evidence="1">
    <location>
        <begin position="50"/>
        <end position="64"/>
    </location>
</feature>
<evidence type="ECO:0000313" key="3">
    <source>
        <dbReference type="EMBL" id="GFG53797.1"/>
    </source>
</evidence>
<evidence type="ECO:0000313" key="4">
    <source>
        <dbReference type="EMBL" id="PEG38363.1"/>
    </source>
</evidence>
<reference evidence="3 6" key="2">
    <citation type="journal article" date="2019" name="Emerg. Microbes Infect.">
        <title>Comprehensive subspecies identification of 175 nontuberculous mycobacteria species based on 7547 genomic profiles.</title>
        <authorList>
            <person name="Matsumoto Y."/>
            <person name="Kinjo T."/>
            <person name="Motooka D."/>
            <person name="Nabeya D."/>
            <person name="Jung N."/>
            <person name="Uechi K."/>
            <person name="Horii T."/>
            <person name="Iida T."/>
            <person name="Fujita J."/>
            <person name="Nakamura S."/>
        </authorList>
    </citation>
    <scope>NUCLEOTIDE SEQUENCE [LARGE SCALE GENOMIC DNA]</scope>
    <source>
        <strain evidence="3 6">JCM 6377</strain>
    </source>
</reference>
<sequence>MQLPDELRPSQPGAPGGPAALDAGAGAVAPAPVVPAPITMPVIVAPPVGVGTGAGGAGSGGAGSGPPPPPAPRAVTAPPPTGRVPPANAGGTAPVPKSSYRLGYTEYLRTAGLPQVAAVAVPGIVGILVLTGAGGLVGYRQAKAGHAVRVGGSARFMR</sequence>
<dbReference type="EMBL" id="BLKS01000001">
    <property type="protein sequence ID" value="GFG53797.1"/>
    <property type="molecule type" value="Genomic_DNA"/>
</dbReference>
<keyword evidence="2" id="KW-0812">Transmembrane</keyword>
<dbReference type="AlphaFoldDB" id="A0A2A7N3M8"/>
<accession>A0A2A7N3M8</accession>
<evidence type="ECO:0000313" key="5">
    <source>
        <dbReference type="Proteomes" id="UP000220914"/>
    </source>
</evidence>
<feature type="region of interest" description="Disordered" evidence="1">
    <location>
        <begin position="1"/>
        <end position="24"/>
    </location>
</feature>
<dbReference type="OrthoDB" id="4762007at2"/>
<comment type="caution">
    <text evidence="4">The sequence shown here is derived from an EMBL/GenBank/DDBJ whole genome shotgun (WGS) entry which is preliminary data.</text>
</comment>
<feature type="transmembrane region" description="Helical" evidence="2">
    <location>
        <begin position="116"/>
        <end position="139"/>
    </location>
</feature>
<reference evidence="3" key="3">
    <citation type="submission" date="2020-02" db="EMBL/GenBank/DDBJ databases">
        <authorList>
            <person name="Matsumoto Y."/>
            <person name="Motooka D."/>
            <person name="Nakamura S."/>
        </authorList>
    </citation>
    <scope>NUCLEOTIDE SEQUENCE</scope>
    <source>
        <strain evidence="3">JCM 6377</strain>
    </source>
</reference>
<keyword evidence="5" id="KW-1185">Reference proteome</keyword>
<feature type="region of interest" description="Disordered" evidence="1">
    <location>
        <begin position="49"/>
        <end position="97"/>
    </location>
</feature>
<organism evidence="4 5">
    <name type="scientific">Mycolicibacterium agri</name>
    <name type="common">Mycobacterium agri</name>
    <dbReference type="NCBI Taxonomy" id="36811"/>
    <lineage>
        <taxon>Bacteria</taxon>
        <taxon>Bacillati</taxon>
        <taxon>Actinomycetota</taxon>
        <taxon>Actinomycetes</taxon>
        <taxon>Mycobacteriales</taxon>
        <taxon>Mycobacteriaceae</taxon>
        <taxon>Mycolicibacterium</taxon>
    </lineage>
</organism>
<dbReference type="Proteomes" id="UP000220914">
    <property type="component" value="Unassembled WGS sequence"/>
</dbReference>
<evidence type="ECO:0000313" key="6">
    <source>
        <dbReference type="Proteomes" id="UP000465302"/>
    </source>
</evidence>
<dbReference type="EMBL" id="PDCP01000020">
    <property type="protein sequence ID" value="PEG38363.1"/>
    <property type="molecule type" value="Genomic_DNA"/>
</dbReference>
<gene>
    <name evidence="4" type="ORF">CQY20_13010</name>
    <name evidence="3" type="ORF">MAGR_52380</name>
</gene>
<dbReference type="Proteomes" id="UP000465302">
    <property type="component" value="Unassembled WGS sequence"/>
</dbReference>
<name>A0A2A7N3M8_MYCAG</name>
<reference evidence="4 5" key="1">
    <citation type="submission" date="2017-10" db="EMBL/GenBank/DDBJ databases">
        <title>The new phylogeny of genus Mycobacterium.</title>
        <authorList>
            <person name="Tortoli E."/>
            <person name="Trovato A."/>
            <person name="Cirillo D.M."/>
        </authorList>
    </citation>
    <scope>NUCLEOTIDE SEQUENCE [LARGE SCALE GENOMIC DNA]</scope>
    <source>
        <strain evidence="4 5">CCUG37673</strain>
    </source>
</reference>
<evidence type="ECO:0000256" key="1">
    <source>
        <dbReference type="SAM" id="MobiDB-lite"/>
    </source>
</evidence>
<keyword evidence="2" id="KW-1133">Transmembrane helix</keyword>
<dbReference type="RefSeq" id="WP_133119069.1">
    <property type="nucleotide sequence ID" value="NZ_BLKS01000001.1"/>
</dbReference>
<evidence type="ECO:0000256" key="2">
    <source>
        <dbReference type="SAM" id="Phobius"/>
    </source>
</evidence>
<protein>
    <submittedName>
        <fullName evidence="4">Uncharacterized protein</fullName>
    </submittedName>
</protein>
<proteinExistence type="predicted"/>